<dbReference type="GeneID" id="9418630"/>
<sequence length="304" mass="33352">MAIGDYYPVDGCQDYYYLDTGMYDTERYGAVYIVDAERPAVIDTGIGTNYEFILSAMAEIGITPEELAVIAPTHIHLDHAGGAGYLAAECPNAEIHVHEIGAPHLVDPERLIAGTKAAVEDQWEYYAEPKPVPEERITELSGGDTIDLGDRTLEVYHAPGHAPHQVIYYDPDAAVVATGDAAGIWVPQLETVRQTSPPANFDLEACLDDGETIRALDSDTLLFGHFGPAEASDELLDTYKQVLSEWVGAVEEKRGELDDEAVIEYFVENTEMAEVWGERKARAEERLNTRGVLGYLDASAESDQ</sequence>
<reference evidence="2 4" key="1">
    <citation type="journal article" date="2010" name="J. Bacteriol.">
        <title>Complete genome sequence of Halalkalicoccus jeotgali B3(T), an extremely halophilic archaeon.</title>
        <authorList>
            <person name="Roh S.W."/>
            <person name="Nam Y.D."/>
            <person name="Nam S.H."/>
            <person name="Choi S.H."/>
            <person name="Park H.S."/>
            <person name="Bae J.W."/>
        </authorList>
    </citation>
    <scope>NUCLEOTIDE SEQUENCE [LARGE SCALE GENOMIC DNA]</scope>
    <source>
        <strain evidence="2">B3</strain>
        <strain evidence="4">DSM 18796 / CECT 7217 / JCM 14584 / KCTC 4019 / B3</strain>
    </source>
</reference>
<dbReference type="PANTHER" id="PTHR42951:SF4">
    <property type="entry name" value="ACYL-COENZYME A THIOESTERASE MBLAC2"/>
    <property type="match status" value="1"/>
</dbReference>
<keyword evidence="5" id="KW-1185">Reference proteome</keyword>
<protein>
    <submittedName>
        <fullName evidence="2">Probable metallo-beta-lactamase family hydrolase</fullName>
    </submittedName>
    <submittedName>
        <fullName evidence="3">Putative metallo-beta-lactamase family hydrolase</fullName>
    </submittedName>
</protein>
<evidence type="ECO:0000313" key="5">
    <source>
        <dbReference type="Proteomes" id="UP000011645"/>
    </source>
</evidence>
<dbReference type="SUPFAM" id="SSF56281">
    <property type="entry name" value="Metallo-hydrolase/oxidoreductase"/>
    <property type="match status" value="1"/>
</dbReference>
<dbReference type="EMBL" id="AOHV01000040">
    <property type="protein sequence ID" value="ELY34597.1"/>
    <property type="molecule type" value="Genomic_DNA"/>
</dbReference>
<dbReference type="eggNOG" id="arCOG00505">
    <property type="taxonomic scope" value="Archaea"/>
</dbReference>
<dbReference type="GO" id="GO:0016787">
    <property type="term" value="F:hydrolase activity"/>
    <property type="evidence" value="ECO:0007669"/>
    <property type="project" value="UniProtKB-KW"/>
</dbReference>
<gene>
    <name evidence="2" type="ordered locus">HacjB3_04155</name>
    <name evidence="3" type="ORF">C497_15143</name>
</gene>
<dbReference type="STRING" id="795797.HacjB3_04155"/>
<evidence type="ECO:0000313" key="4">
    <source>
        <dbReference type="Proteomes" id="UP000000390"/>
    </source>
</evidence>
<dbReference type="EMBL" id="CP002062">
    <property type="protein sequence ID" value="ADJ14222.1"/>
    <property type="molecule type" value="Genomic_DNA"/>
</dbReference>
<dbReference type="PANTHER" id="PTHR42951">
    <property type="entry name" value="METALLO-BETA-LACTAMASE DOMAIN-CONTAINING"/>
    <property type="match status" value="1"/>
</dbReference>
<dbReference type="CDD" id="cd07726">
    <property type="entry name" value="ST1585-like_MBL-fold"/>
    <property type="match status" value="1"/>
</dbReference>
<dbReference type="PATRIC" id="fig|795797.18.peg.836"/>
<dbReference type="Pfam" id="PF00753">
    <property type="entry name" value="Lactamase_B"/>
    <property type="match status" value="1"/>
</dbReference>
<dbReference type="OrthoDB" id="197151at2157"/>
<accession>D8J8N7</accession>
<dbReference type="SMART" id="SM00849">
    <property type="entry name" value="Lactamase_B"/>
    <property type="match status" value="1"/>
</dbReference>
<dbReference type="HOGENOM" id="CLU_061385_1_0_2"/>
<reference evidence="3 5" key="2">
    <citation type="journal article" date="2014" name="PLoS Genet.">
        <title>Phylogenetically driven sequencing of extremely halophilic archaea reveals strategies for static and dynamic osmo-response.</title>
        <authorList>
            <person name="Becker E.A."/>
            <person name="Seitzer P.M."/>
            <person name="Tritt A."/>
            <person name="Larsen D."/>
            <person name="Krusor M."/>
            <person name="Yao A.I."/>
            <person name="Wu D."/>
            <person name="Madern D."/>
            <person name="Eisen J.A."/>
            <person name="Darling A.E."/>
            <person name="Facciotti M.T."/>
        </authorList>
    </citation>
    <scope>NUCLEOTIDE SEQUENCE [LARGE SCALE GENOMIC DNA]</scope>
    <source>
        <strain evidence="3">B3</strain>
        <strain evidence="5">DSM 18796 / CECT 7217 / JCM 14584 / KCTC 4019 / B3</strain>
    </source>
</reference>
<dbReference type="InterPro" id="IPR050855">
    <property type="entry name" value="NDM-1-like"/>
</dbReference>
<evidence type="ECO:0000313" key="3">
    <source>
        <dbReference type="EMBL" id="ELY34597.1"/>
    </source>
</evidence>
<organism evidence="2 4">
    <name type="scientific">Halalkalicoccus jeotgali (strain DSM 18796 / CECT 7217 / JCM 14584 / KCTC 4019 / B3)</name>
    <dbReference type="NCBI Taxonomy" id="795797"/>
    <lineage>
        <taxon>Archaea</taxon>
        <taxon>Methanobacteriati</taxon>
        <taxon>Methanobacteriota</taxon>
        <taxon>Stenosarchaea group</taxon>
        <taxon>Halobacteria</taxon>
        <taxon>Halobacteriales</taxon>
        <taxon>Halococcaceae</taxon>
        <taxon>Halalkalicoccus</taxon>
    </lineage>
</organism>
<dbReference type="AlphaFoldDB" id="D8J8N7"/>
<dbReference type="KEGG" id="hje:HacjB3_04155"/>
<dbReference type="InterPro" id="IPR036866">
    <property type="entry name" value="RibonucZ/Hydroxyglut_hydro"/>
</dbReference>
<dbReference type="Proteomes" id="UP000011645">
    <property type="component" value="Unassembled WGS sequence"/>
</dbReference>
<proteinExistence type="predicted"/>
<evidence type="ECO:0000313" key="2">
    <source>
        <dbReference type="EMBL" id="ADJ14222.1"/>
    </source>
</evidence>
<keyword evidence="2" id="KW-0378">Hydrolase</keyword>
<feature type="domain" description="Metallo-beta-lactamase" evidence="1">
    <location>
        <begin position="28"/>
        <end position="225"/>
    </location>
</feature>
<name>D8J8N7_HALJB</name>
<dbReference type="Proteomes" id="UP000000390">
    <property type="component" value="Chromosome"/>
</dbReference>
<dbReference type="InterPro" id="IPR037482">
    <property type="entry name" value="ST1585_MBL-fold"/>
</dbReference>
<evidence type="ECO:0000259" key="1">
    <source>
        <dbReference type="SMART" id="SM00849"/>
    </source>
</evidence>
<dbReference type="InterPro" id="IPR001279">
    <property type="entry name" value="Metallo-B-lactamas"/>
</dbReference>
<dbReference type="RefSeq" id="WP_008417776.1">
    <property type="nucleotide sequence ID" value="NC_014297.1"/>
</dbReference>
<dbReference type="Gene3D" id="3.60.15.10">
    <property type="entry name" value="Ribonuclease Z/Hydroxyacylglutathione hydrolase-like"/>
    <property type="match status" value="1"/>
</dbReference>